<protein>
    <recommendedName>
        <fullName evidence="3">Glycosidase</fullName>
    </recommendedName>
</protein>
<comment type="caution">
    <text evidence="1">The sequence shown here is derived from an EMBL/GenBank/DDBJ whole genome shotgun (WGS) entry which is preliminary data.</text>
</comment>
<evidence type="ECO:0000313" key="2">
    <source>
        <dbReference type="Proteomes" id="UP000539175"/>
    </source>
</evidence>
<dbReference type="RefSeq" id="WP_184807466.1">
    <property type="nucleotide sequence ID" value="NZ_JACIIZ010000022.1"/>
</dbReference>
<keyword evidence="2" id="KW-1185">Reference proteome</keyword>
<dbReference type="Proteomes" id="UP000539175">
    <property type="component" value="Unassembled WGS sequence"/>
</dbReference>
<evidence type="ECO:0000313" key="1">
    <source>
        <dbReference type="EMBL" id="MBB6254941.1"/>
    </source>
</evidence>
<dbReference type="Pfam" id="PF11000">
    <property type="entry name" value="DUF2840"/>
    <property type="match status" value="1"/>
</dbReference>
<reference evidence="1 2" key="1">
    <citation type="submission" date="2020-08" db="EMBL/GenBank/DDBJ databases">
        <title>Genomic Encyclopedia of Type Strains, Phase IV (KMG-IV): sequencing the most valuable type-strain genomes for metagenomic binning, comparative biology and taxonomic classification.</title>
        <authorList>
            <person name="Goeker M."/>
        </authorList>
    </citation>
    <scope>NUCLEOTIDE SEQUENCE [LARGE SCALE GENOMIC DNA]</scope>
    <source>
        <strain evidence="1 2">DSM 22198</strain>
    </source>
</reference>
<name>A0A7X0EHA8_9PROT</name>
<organism evidence="1 2">
    <name type="scientific">Nitrospirillum iridis</name>
    <dbReference type="NCBI Taxonomy" id="765888"/>
    <lineage>
        <taxon>Bacteria</taxon>
        <taxon>Pseudomonadati</taxon>
        <taxon>Pseudomonadota</taxon>
        <taxon>Alphaproteobacteria</taxon>
        <taxon>Rhodospirillales</taxon>
        <taxon>Azospirillaceae</taxon>
        <taxon>Nitrospirillum</taxon>
    </lineage>
</organism>
<dbReference type="EMBL" id="JACIIZ010000022">
    <property type="protein sequence ID" value="MBB6254941.1"/>
    <property type="molecule type" value="Genomic_DNA"/>
</dbReference>
<dbReference type="InterPro" id="IPR021263">
    <property type="entry name" value="DUF2840"/>
</dbReference>
<proteinExistence type="predicted"/>
<accession>A0A7X0EHA8</accession>
<evidence type="ECO:0008006" key="3">
    <source>
        <dbReference type="Google" id="ProtNLM"/>
    </source>
</evidence>
<gene>
    <name evidence="1" type="ORF">FHS74_005535</name>
</gene>
<dbReference type="AlphaFoldDB" id="A0A7X0EHA8"/>
<sequence>MTAPASLGGSPTSPLASPLTSVELVFHRDWIERWLRFGHPVADQVLDRRRRLLFFAPGAVFGYVRWEGNAHGTVLSRIDILRACAAGEGRVTVPGVDPGGDSLLSLSGWPRVKRTLELVDMLEADGFDPAAVAPDYWRHAHNRLACGQAPRRYGRDQHAAWCRRRRVGS</sequence>